<dbReference type="AlphaFoldDB" id="A0AAE0L4C8"/>
<evidence type="ECO:0000256" key="1">
    <source>
        <dbReference type="SAM" id="MobiDB-lite"/>
    </source>
</evidence>
<gene>
    <name evidence="2" type="ORF">CYMTET_20374</name>
</gene>
<comment type="caution">
    <text evidence="2">The sequence shown here is derived from an EMBL/GenBank/DDBJ whole genome shotgun (WGS) entry which is preliminary data.</text>
</comment>
<evidence type="ECO:0000313" key="2">
    <source>
        <dbReference type="EMBL" id="KAK3271265.1"/>
    </source>
</evidence>
<dbReference type="EMBL" id="LGRX02009885">
    <property type="protein sequence ID" value="KAK3271265.1"/>
    <property type="molecule type" value="Genomic_DNA"/>
</dbReference>
<keyword evidence="3" id="KW-1185">Reference proteome</keyword>
<accession>A0AAE0L4C8</accession>
<protein>
    <submittedName>
        <fullName evidence="2">Uncharacterized protein</fullName>
    </submittedName>
</protein>
<organism evidence="2 3">
    <name type="scientific">Cymbomonas tetramitiformis</name>
    <dbReference type="NCBI Taxonomy" id="36881"/>
    <lineage>
        <taxon>Eukaryota</taxon>
        <taxon>Viridiplantae</taxon>
        <taxon>Chlorophyta</taxon>
        <taxon>Pyramimonadophyceae</taxon>
        <taxon>Pyramimonadales</taxon>
        <taxon>Pyramimonadaceae</taxon>
        <taxon>Cymbomonas</taxon>
    </lineage>
</organism>
<dbReference type="Proteomes" id="UP001190700">
    <property type="component" value="Unassembled WGS sequence"/>
</dbReference>
<reference evidence="2 3" key="1">
    <citation type="journal article" date="2015" name="Genome Biol. Evol.">
        <title>Comparative Genomics of a Bacterivorous Green Alga Reveals Evolutionary Causalities and Consequences of Phago-Mixotrophic Mode of Nutrition.</title>
        <authorList>
            <person name="Burns J.A."/>
            <person name="Paasch A."/>
            <person name="Narechania A."/>
            <person name="Kim E."/>
        </authorList>
    </citation>
    <scope>NUCLEOTIDE SEQUENCE [LARGE SCALE GENOMIC DNA]</scope>
    <source>
        <strain evidence="2 3">PLY_AMNH</strain>
    </source>
</reference>
<sequence>MVTTANRVTRSRVRRLETIFDDVGAQHAATPHTPQLPAPTTAAAREVLDKCQQLARENFDRRVAKIVATKILGDKSERFAGTEADAVDIFSRLMHELRTQFLLQSQAFAPLFDLTDMTVAARHEGNELLLSALTFLARPGSPARDWLEASGSDVPGDGKRAALEVVRMLQERSEPFDSFESLLAVRIPSSGDPDREIREFDGLLRDVQRSHNLPEDAVKRQFLKALGNSAGSVQNSTWDVDIIKRISRDALGSKEDTFHGDEVRRNTLWTSIVKSLQRAFEQKDPNNAALFDLADTQKEVNAIFNGILFSTLTSLTSPSSPARRWVEASGRASPQDGKRALLEVTKRLIPRVVRPLGHYEELCSIYFDDKKDPDPLIQDFDACLTAIGNGASGPLDDMMAKKQLLASLDPEFYDKVITPLRLDVELAKVELEDIYAHVLEIWDANAGKRKHVPLTDKNILYSGLPSDVDVKALVKEFQFHIDAANKVLATLSDEDANDEPTTRWPAPATGKPTGKPGVHFPPSSWRDRQNRRVDGKFHGRRRDLKHRFAASPLPKDGNWPQGVRRHNGDKRGYGMHSVSFHVLSKAFVPECVRCPPGFWHDSANCPTADIKCDECVIEQADDAHGLVSAFQTAFDTEDDTAFARLCAQHDHPLVRQDEEPFTFSEDIDVGLRAQYAGLTPTQPSLLATRVHEARTALRELKQSELSI</sequence>
<feature type="region of interest" description="Disordered" evidence="1">
    <location>
        <begin position="494"/>
        <end position="529"/>
    </location>
</feature>
<proteinExistence type="predicted"/>
<evidence type="ECO:0000313" key="3">
    <source>
        <dbReference type="Proteomes" id="UP001190700"/>
    </source>
</evidence>
<name>A0AAE0L4C8_9CHLO</name>